<dbReference type="InterPro" id="IPR053142">
    <property type="entry name" value="PchR_regulatory_protein"/>
</dbReference>
<organism evidence="5 6">
    <name type="scientific">Vibrio sinaloensis DSM 21326</name>
    <dbReference type="NCBI Taxonomy" id="945550"/>
    <lineage>
        <taxon>Bacteria</taxon>
        <taxon>Pseudomonadati</taxon>
        <taxon>Pseudomonadota</taxon>
        <taxon>Gammaproteobacteria</taxon>
        <taxon>Vibrionales</taxon>
        <taxon>Vibrionaceae</taxon>
        <taxon>Vibrio</taxon>
        <taxon>Vibrio oreintalis group</taxon>
    </lineage>
</organism>
<reference evidence="5 6" key="1">
    <citation type="journal article" date="2012" name="Int. J. Syst. Evol. Microbiol.">
        <title>Vibrio caribbeanicus sp. nov., isolated from the marine sponge Scleritoderma cyanea.</title>
        <authorList>
            <person name="Hoffmann M."/>
            <person name="Monday S.R."/>
            <person name="Allard M.W."/>
            <person name="Strain E.A."/>
            <person name="Whittaker P."/>
            <person name="Naum M."/>
            <person name="McCarthy P.J."/>
            <person name="Lopez J.V."/>
            <person name="Fischer M."/>
            <person name="Brown E.W."/>
        </authorList>
    </citation>
    <scope>NUCLEOTIDE SEQUENCE [LARGE SCALE GENOMIC DNA]</scope>
    <source>
        <strain evidence="6">DSMZ 21326</strain>
    </source>
</reference>
<sequence length="328" mass="36981">MNSRSPSSFRTSALVRWIENEEKHQMVSESLTDPLLEGEVDTYKVKQGFSLHWGSTTELRDHHVISTARNALIFIVLVEGKLDFSYDDLSFVMDAQSGSKGLVVNLAKPATFRRTVHSGNKVSKLKVLVPLEWIQERIEPHSPVAAFVSQHLANFELSLNDHFVDLVSQIIKLHNSNESFKKMKLETLAQGLLLEVFEQLSVEESVPVTSTVVSERSTVTSSAKQSINDVIHYIEDNLDKELTAKDLAEYSATSESNLRRKFKQVIGCSVKSYITRRRLDVARKHLEQGLASITEVAYHAGYRHPSNFTNAYKKAFGYPPTSSVNKRD</sequence>
<protein>
    <submittedName>
        <fullName evidence="5">Putative transcriptional regulator, AraC/XylS family protein</fullName>
    </submittedName>
</protein>
<dbReference type="SUPFAM" id="SSF46689">
    <property type="entry name" value="Homeodomain-like"/>
    <property type="match status" value="2"/>
</dbReference>
<gene>
    <name evidence="5" type="ORF">VISI1226_22917</name>
</gene>
<evidence type="ECO:0000256" key="1">
    <source>
        <dbReference type="ARBA" id="ARBA00023015"/>
    </source>
</evidence>
<dbReference type="SMART" id="SM00342">
    <property type="entry name" value="HTH_ARAC"/>
    <property type="match status" value="1"/>
</dbReference>
<dbReference type="EMBL" id="AEVT01000106">
    <property type="protein sequence ID" value="EGA68429.1"/>
    <property type="molecule type" value="Genomic_DNA"/>
</dbReference>
<dbReference type="GO" id="GO:0043565">
    <property type="term" value="F:sequence-specific DNA binding"/>
    <property type="evidence" value="ECO:0007669"/>
    <property type="project" value="InterPro"/>
</dbReference>
<dbReference type="InterPro" id="IPR009057">
    <property type="entry name" value="Homeodomain-like_sf"/>
</dbReference>
<evidence type="ECO:0000256" key="3">
    <source>
        <dbReference type="ARBA" id="ARBA00023163"/>
    </source>
</evidence>
<keyword evidence="2" id="KW-0238">DNA-binding</keyword>
<dbReference type="GO" id="GO:0003700">
    <property type="term" value="F:DNA-binding transcription factor activity"/>
    <property type="evidence" value="ECO:0007669"/>
    <property type="project" value="InterPro"/>
</dbReference>
<dbReference type="eggNOG" id="COG2207">
    <property type="taxonomic scope" value="Bacteria"/>
</dbReference>
<feature type="domain" description="HTH araC/xylS-type" evidence="4">
    <location>
        <begin position="228"/>
        <end position="326"/>
    </location>
</feature>
<accession>E8MC25</accession>
<dbReference type="Gene3D" id="1.10.10.60">
    <property type="entry name" value="Homeodomain-like"/>
    <property type="match status" value="2"/>
</dbReference>
<dbReference type="Proteomes" id="UP000006228">
    <property type="component" value="Unassembled WGS sequence"/>
</dbReference>
<proteinExistence type="predicted"/>
<dbReference type="RefSeq" id="WP_008080616.1">
    <property type="nucleotide sequence ID" value="NZ_AEVT01000106.1"/>
</dbReference>
<dbReference type="InterPro" id="IPR018062">
    <property type="entry name" value="HTH_AraC-typ_CS"/>
</dbReference>
<comment type="caution">
    <text evidence="5">The sequence shown here is derived from an EMBL/GenBank/DDBJ whole genome shotgun (WGS) entry which is preliminary data.</text>
</comment>
<dbReference type="Pfam" id="PF12833">
    <property type="entry name" value="HTH_18"/>
    <property type="match status" value="1"/>
</dbReference>
<dbReference type="InterPro" id="IPR018060">
    <property type="entry name" value="HTH_AraC"/>
</dbReference>
<keyword evidence="3" id="KW-0804">Transcription</keyword>
<dbReference type="AlphaFoldDB" id="E8MC25"/>
<dbReference type="GeneID" id="95571067"/>
<name>E8MC25_PHOS4</name>
<evidence type="ECO:0000256" key="2">
    <source>
        <dbReference type="ARBA" id="ARBA00023125"/>
    </source>
</evidence>
<evidence type="ECO:0000313" key="5">
    <source>
        <dbReference type="EMBL" id="EGA68429.1"/>
    </source>
</evidence>
<evidence type="ECO:0000313" key="6">
    <source>
        <dbReference type="Proteomes" id="UP000006228"/>
    </source>
</evidence>
<keyword evidence="1" id="KW-0805">Transcription regulation</keyword>
<dbReference type="PROSITE" id="PS00041">
    <property type="entry name" value="HTH_ARAC_FAMILY_1"/>
    <property type="match status" value="1"/>
</dbReference>
<dbReference type="PANTHER" id="PTHR47893">
    <property type="entry name" value="REGULATORY PROTEIN PCHR"/>
    <property type="match status" value="1"/>
</dbReference>
<dbReference type="PANTHER" id="PTHR47893:SF1">
    <property type="entry name" value="REGULATORY PROTEIN PCHR"/>
    <property type="match status" value="1"/>
</dbReference>
<evidence type="ECO:0000259" key="4">
    <source>
        <dbReference type="PROSITE" id="PS01124"/>
    </source>
</evidence>
<dbReference type="PROSITE" id="PS01124">
    <property type="entry name" value="HTH_ARAC_FAMILY_2"/>
    <property type="match status" value="1"/>
</dbReference>